<dbReference type="EMBL" id="AUZZ01011086">
    <property type="protein sequence ID" value="EQD27436.1"/>
    <property type="molecule type" value="Genomic_DNA"/>
</dbReference>
<dbReference type="PANTHER" id="PTHR30055:SF240">
    <property type="entry name" value="HTH-TYPE TRANSCRIPTIONAL REGULATOR ACRR"/>
    <property type="match status" value="1"/>
</dbReference>
<dbReference type="Gene3D" id="1.10.357.10">
    <property type="entry name" value="Tetracycline Repressor, domain 2"/>
    <property type="match status" value="1"/>
</dbReference>
<feature type="domain" description="HTH tetR-type" evidence="4">
    <location>
        <begin position="21"/>
        <end position="81"/>
    </location>
</feature>
<reference evidence="5" key="2">
    <citation type="journal article" date="2014" name="ISME J.">
        <title>Microbial stratification in low pH oxic and suboxic macroscopic growths along an acid mine drainage.</title>
        <authorList>
            <person name="Mendez-Garcia C."/>
            <person name="Mesa V."/>
            <person name="Sprenger R.R."/>
            <person name="Richter M."/>
            <person name="Diez M.S."/>
            <person name="Solano J."/>
            <person name="Bargiela R."/>
            <person name="Golyshina O.V."/>
            <person name="Manteca A."/>
            <person name="Ramos J.L."/>
            <person name="Gallego J.R."/>
            <person name="Llorente I."/>
            <person name="Martins Dos Santos V.A."/>
            <person name="Jensen O.N."/>
            <person name="Pelaez A.I."/>
            <person name="Sanchez J."/>
            <person name="Ferrer M."/>
        </authorList>
    </citation>
    <scope>NUCLEOTIDE SEQUENCE</scope>
</reference>
<dbReference type="Pfam" id="PF17932">
    <property type="entry name" value="TetR_C_24"/>
    <property type="match status" value="1"/>
</dbReference>
<dbReference type="InterPro" id="IPR050109">
    <property type="entry name" value="HTH-type_TetR-like_transc_reg"/>
</dbReference>
<dbReference type="PROSITE" id="PS50977">
    <property type="entry name" value="HTH_TETR_2"/>
    <property type="match status" value="1"/>
</dbReference>
<evidence type="ECO:0000256" key="3">
    <source>
        <dbReference type="ARBA" id="ARBA00023163"/>
    </source>
</evidence>
<dbReference type="PRINTS" id="PR00455">
    <property type="entry name" value="HTHTETR"/>
</dbReference>
<evidence type="ECO:0000256" key="2">
    <source>
        <dbReference type="ARBA" id="ARBA00023125"/>
    </source>
</evidence>
<reference evidence="5" key="1">
    <citation type="submission" date="2013-08" db="EMBL/GenBank/DDBJ databases">
        <authorList>
            <person name="Mendez C."/>
            <person name="Richter M."/>
            <person name="Ferrer M."/>
            <person name="Sanchez J."/>
        </authorList>
    </citation>
    <scope>NUCLEOTIDE SEQUENCE</scope>
</reference>
<dbReference type="SUPFAM" id="SSF46689">
    <property type="entry name" value="Homeodomain-like"/>
    <property type="match status" value="1"/>
</dbReference>
<sequence length="219" mass="23683">MSINRRLAATAANLLPEHKPPGSPGQILEAALKLFAECGYACASVREVAAASGVKPATIYAHYPSKEHILAELCRIGHEEQHRSVRAAVLNSGADPRDQIVAYVRAHVGMHTAFPMLAVVANAELHVLSAELGATTFTLRQQSEQLLADIIQRGLDKGVFNVPNAWLAVAAIGGMGLRVAYWYAPDYHLEAREVAEVYAEYALRILAVSERRSGETSSD</sequence>
<evidence type="ECO:0000256" key="1">
    <source>
        <dbReference type="ARBA" id="ARBA00023015"/>
    </source>
</evidence>
<dbReference type="AlphaFoldDB" id="T0XXA4"/>
<proteinExistence type="predicted"/>
<keyword evidence="3" id="KW-0804">Transcription</keyword>
<dbReference type="GO" id="GO:0003700">
    <property type="term" value="F:DNA-binding transcription factor activity"/>
    <property type="evidence" value="ECO:0007669"/>
    <property type="project" value="TreeGrafter"/>
</dbReference>
<dbReference type="InterPro" id="IPR009057">
    <property type="entry name" value="Homeodomain-like_sf"/>
</dbReference>
<protein>
    <submittedName>
        <fullName evidence="5">Transcriptional regulator, TetR family</fullName>
    </submittedName>
</protein>
<dbReference type="SUPFAM" id="SSF48498">
    <property type="entry name" value="Tetracyclin repressor-like, C-terminal domain"/>
    <property type="match status" value="1"/>
</dbReference>
<name>T0XXA4_9ZZZZ</name>
<evidence type="ECO:0000259" key="4">
    <source>
        <dbReference type="PROSITE" id="PS50977"/>
    </source>
</evidence>
<gene>
    <name evidence="5" type="ORF">B2A_15237</name>
</gene>
<keyword evidence="2" id="KW-0238">DNA-binding</keyword>
<dbReference type="InterPro" id="IPR041490">
    <property type="entry name" value="KstR2_TetR_C"/>
</dbReference>
<evidence type="ECO:0000313" key="5">
    <source>
        <dbReference type="EMBL" id="EQD27436.1"/>
    </source>
</evidence>
<comment type="caution">
    <text evidence="5">The sequence shown here is derived from an EMBL/GenBank/DDBJ whole genome shotgun (WGS) entry which is preliminary data.</text>
</comment>
<dbReference type="InterPro" id="IPR036271">
    <property type="entry name" value="Tet_transcr_reg_TetR-rel_C_sf"/>
</dbReference>
<dbReference type="Pfam" id="PF00440">
    <property type="entry name" value="TetR_N"/>
    <property type="match status" value="1"/>
</dbReference>
<keyword evidence="1" id="KW-0805">Transcription regulation</keyword>
<accession>T0XXA4</accession>
<dbReference type="GO" id="GO:0000976">
    <property type="term" value="F:transcription cis-regulatory region binding"/>
    <property type="evidence" value="ECO:0007669"/>
    <property type="project" value="TreeGrafter"/>
</dbReference>
<dbReference type="InterPro" id="IPR001647">
    <property type="entry name" value="HTH_TetR"/>
</dbReference>
<organism evidence="5">
    <name type="scientific">mine drainage metagenome</name>
    <dbReference type="NCBI Taxonomy" id="410659"/>
    <lineage>
        <taxon>unclassified sequences</taxon>
        <taxon>metagenomes</taxon>
        <taxon>ecological metagenomes</taxon>
    </lineage>
</organism>
<dbReference type="PANTHER" id="PTHR30055">
    <property type="entry name" value="HTH-TYPE TRANSCRIPTIONAL REGULATOR RUTR"/>
    <property type="match status" value="1"/>
</dbReference>